<comment type="catalytic activity">
    <reaction evidence="14 16">
        <text>N2 + 8 reduced [2Fe-2S]-[ferredoxin] + 16 ATP + 16 H2O = H2 + 8 oxidized [2Fe-2S]-[ferredoxin] + 2 NH4(+) + 16 ADP + 16 phosphate + 6 H(+)</text>
        <dbReference type="Rhea" id="RHEA:21448"/>
        <dbReference type="Rhea" id="RHEA-COMP:10000"/>
        <dbReference type="Rhea" id="RHEA-COMP:10001"/>
        <dbReference type="ChEBI" id="CHEBI:15377"/>
        <dbReference type="ChEBI" id="CHEBI:15378"/>
        <dbReference type="ChEBI" id="CHEBI:17997"/>
        <dbReference type="ChEBI" id="CHEBI:18276"/>
        <dbReference type="ChEBI" id="CHEBI:28938"/>
        <dbReference type="ChEBI" id="CHEBI:30616"/>
        <dbReference type="ChEBI" id="CHEBI:33737"/>
        <dbReference type="ChEBI" id="CHEBI:33738"/>
        <dbReference type="ChEBI" id="CHEBI:43474"/>
        <dbReference type="ChEBI" id="CHEBI:456216"/>
        <dbReference type="EC" id="1.18.6.1"/>
    </reaction>
</comment>
<dbReference type="PANTHER" id="PTHR43457">
    <property type="entry name" value="NITROGENASE MOLYBDENUM-IRON PROTEIN ALPHA CHAIN"/>
    <property type="match status" value="1"/>
</dbReference>
<keyword evidence="10 16" id="KW-0560">Oxidoreductase</keyword>
<dbReference type="NCBIfam" id="TIGR01862">
    <property type="entry name" value="N2-ase-Ialpha"/>
    <property type="match status" value="1"/>
</dbReference>
<evidence type="ECO:0000256" key="5">
    <source>
        <dbReference type="ARBA" id="ARBA00011462"/>
    </source>
</evidence>
<evidence type="ECO:0000256" key="1">
    <source>
        <dbReference type="ARBA" id="ARBA00001919"/>
    </source>
</evidence>
<evidence type="ECO:0000256" key="3">
    <source>
        <dbReference type="ARBA" id="ARBA00002621"/>
    </source>
</evidence>
<evidence type="ECO:0000256" key="12">
    <source>
        <dbReference type="ARBA" id="ARBA00023014"/>
    </source>
</evidence>
<evidence type="ECO:0000256" key="10">
    <source>
        <dbReference type="ARBA" id="ARBA00023002"/>
    </source>
</evidence>
<evidence type="ECO:0000256" key="8">
    <source>
        <dbReference type="ARBA" id="ARBA00022741"/>
    </source>
</evidence>
<evidence type="ECO:0000256" key="14">
    <source>
        <dbReference type="ARBA" id="ARBA00047967"/>
    </source>
</evidence>
<keyword evidence="19" id="KW-1185">Reference proteome</keyword>
<reference evidence="18 19" key="1">
    <citation type="submission" date="2021-05" db="EMBL/GenBank/DDBJ databases">
        <title>Fusibacter ferrireducens sp. nov., an anaerobic, sulfur- and Fe-reducing bacterium isolated from the mangrove sediment.</title>
        <authorList>
            <person name="Qiu D."/>
        </authorList>
    </citation>
    <scope>NUCLEOTIDE SEQUENCE [LARGE SCALE GENOMIC DNA]</scope>
    <source>
        <strain evidence="18 19">DSM 12116</strain>
    </source>
</reference>
<comment type="similarity">
    <text evidence="4 15">Belongs to the NifD/NifK/NifE/NifN family.</text>
</comment>
<keyword evidence="8" id="KW-0547">Nucleotide-binding</keyword>
<organism evidence="18 19">
    <name type="scientific">Fusibacter paucivorans</name>
    <dbReference type="NCBI Taxonomy" id="76009"/>
    <lineage>
        <taxon>Bacteria</taxon>
        <taxon>Bacillati</taxon>
        <taxon>Bacillota</taxon>
        <taxon>Clostridia</taxon>
        <taxon>Eubacteriales</taxon>
        <taxon>Eubacteriales Family XII. Incertae Sedis</taxon>
        <taxon>Fusibacter</taxon>
    </lineage>
</organism>
<comment type="cofactor">
    <cofactor evidence="1">
        <name>[8Fe-7S] cluster</name>
        <dbReference type="ChEBI" id="CHEBI:21143"/>
    </cofactor>
</comment>
<evidence type="ECO:0000256" key="16">
    <source>
        <dbReference type="RuleBase" id="RU004022"/>
    </source>
</evidence>
<comment type="function">
    <text evidence="3">This molybdenum-iron protein is part of the nitrogenase complex that catalyzes the key enzymatic reactions in nitrogen fixation.</text>
</comment>
<sequence length="535" mass="59238">MAVSKKDLQSKILDAYPASVMKNRKKHIIIKDSSEIQEIQANTRTIPGIITNRGCAYAGCKGVVIGPIVDMVHIVHGPIGCSYYAWQTRRNKGVAREGGKSFLEYCFSTDMQESDIVFGGEKKLAKAIDEAVEIFNPRAISISATCPVGLIGDDISAVAKSAQEKYGIPVLSFNCEGYKGVSQSAGHHIANNKLMLEVVGKNDIETKPFSINILGEYNIGGDEWEIARVLHKIGYNIMTTMTGNSTYDEIATAHQADLNLVQCHRSINYIADMIEIKYGAPWMKVNFIGIEAMSKTLRDIAEYFDDDNLKKRTEQVIAEEVAELEDEIAGYKAMCDGKTAILFVGGSRAHHYQGLLSEIGISTVAAGYEFAHRDDYEGRDIIPDIKLDADTRNIEEISVEQDAEKFHLRIPAERIEELKSTVPMSVYKGMITDMPDGSMLIDDLNHFETEVLIKALKPSFFGSGIKDKYAVQKMGVYAKQLHSYDYGGPYAGYRGAVNFARDVVAGMFTPAWQYVLPPWKTQPGLVGKYVEEGEA</sequence>
<accession>A0ABS5PLD4</accession>
<keyword evidence="6" id="KW-0500">Molybdenum</keyword>
<keyword evidence="11 16" id="KW-0408">Iron</keyword>
<dbReference type="InterPro" id="IPR000318">
    <property type="entry name" value="Nase_comp1_CS"/>
</dbReference>
<proteinExistence type="inferred from homology"/>
<gene>
    <name evidence="18" type="primary">nifD</name>
    <name evidence="18" type="ORF">KHM83_04665</name>
</gene>
<keyword evidence="13 15" id="KW-0535">Nitrogen fixation</keyword>
<keyword evidence="12" id="KW-0411">Iron-sulfur</keyword>
<comment type="cofactor">
    <cofactor evidence="2">
        <name>[7Fe-Mo-9S-C-homocitryl] cluster</name>
        <dbReference type="ChEBI" id="CHEBI:30409"/>
    </cofactor>
</comment>
<dbReference type="InterPro" id="IPR000510">
    <property type="entry name" value="Nase/OxRdtase_comp1"/>
</dbReference>
<feature type="domain" description="Nitrogenase/oxidoreductase component 1" evidence="17">
    <location>
        <begin position="55"/>
        <end position="505"/>
    </location>
</feature>
<evidence type="ECO:0000313" key="18">
    <source>
        <dbReference type="EMBL" id="MBS7525970.1"/>
    </source>
</evidence>
<comment type="caution">
    <text evidence="18">The sequence shown here is derived from an EMBL/GenBank/DDBJ whole genome shotgun (WGS) entry which is preliminary data.</text>
</comment>
<protein>
    <recommendedName>
        <fullName evidence="16">Nitrogenase protein alpha chain</fullName>
        <ecNumber evidence="16">1.18.6.1</ecNumber>
    </recommendedName>
</protein>
<comment type="subunit">
    <text evidence="5">Tetramer of two alpha and two beta chains. Forms complex with the iron protein (nitrogenase component 2).</text>
</comment>
<keyword evidence="9" id="KW-0067">ATP-binding</keyword>
<evidence type="ECO:0000256" key="4">
    <source>
        <dbReference type="ARBA" id="ARBA00011002"/>
    </source>
</evidence>
<evidence type="ECO:0000256" key="15">
    <source>
        <dbReference type="RuleBase" id="RU004021"/>
    </source>
</evidence>
<evidence type="ECO:0000313" key="19">
    <source>
        <dbReference type="Proteomes" id="UP000746471"/>
    </source>
</evidence>
<dbReference type="EC" id="1.18.6.1" evidence="16"/>
<dbReference type="NCBIfam" id="TIGR01282">
    <property type="entry name" value="nifD"/>
    <property type="match status" value="1"/>
</dbReference>
<dbReference type="PANTHER" id="PTHR43457:SF1">
    <property type="entry name" value="NITROGENASE MOLYBDENUM-IRON PROTEIN ALPHA CHAIN"/>
    <property type="match status" value="1"/>
</dbReference>
<dbReference type="InterPro" id="IPR010143">
    <property type="entry name" value="Nase_comp1_asu"/>
</dbReference>
<dbReference type="SUPFAM" id="SSF53807">
    <property type="entry name" value="Helical backbone' metal receptor"/>
    <property type="match status" value="1"/>
</dbReference>
<dbReference type="GO" id="GO:0016163">
    <property type="term" value="F:nitrogenase activity"/>
    <property type="evidence" value="ECO:0007669"/>
    <property type="project" value="UniProtKB-EC"/>
</dbReference>
<dbReference type="Proteomes" id="UP000746471">
    <property type="component" value="Unassembled WGS sequence"/>
</dbReference>
<dbReference type="Pfam" id="PF00148">
    <property type="entry name" value="Oxidored_nitro"/>
    <property type="match status" value="1"/>
</dbReference>
<evidence type="ECO:0000256" key="9">
    <source>
        <dbReference type="ARBA" id="ARBA00022840"/>
    </source>
</evidence>
<evidence type="ECO:0000256" key="13">
    <source>
        <dbReference type="ARBA" id="ARBA00023231"/>
    </source>
</evidence>
<dbReference type="Gene3D" id="3.40.50.12380">
    <property type="entry name" value="Nitrogenase MoFe cofactor biosynthesis protein NifE, C-terminal"/>
    <property type="match status" value="1"/>
</dbReference>
<dbReference type="RefSeq" id="WP_213235756.1">
    <property type="nucleotide sequence ID" value="NZ_JAHBCL010000006.1"/>
</dbReference>
<evidence type="ECO:0000256" key="2">
    <source>
        <dbReference type="ARBA" id="ARBA00001969"/>
    </source>
</evidence>
<name>A0ABS5PLD4_9FIRM</name>
<dbReference type="PROSITE" id="PS00699">
    <property type="entry name" value="NITROGENASE_1_1"/>
    <property type="match status" value="1"/>
</dbReference>
<evidence type="ECO:0000256" key="7">
    <source>
        <dbReference type="ARBA" id="ARBA00022723"/>
    </source>
</evidence>
<dbReference type="InterPro" id="IPR005972">
    <property type="entry name" value="Nase_Mo-Fe_asu"/>
</dbReference>
<evidence type="ECO:0000256" key="11">
    <source>
        <dbReference type="ARBA" id="ARBA00023004"/>
    </source>
</evidence>
<evidence type="ECO:0000259" key="17">
    <source>
        <dbReference type="Pfam" id="PF00148"/>
    </source>
</evidence>
<dbReference type="PROSITE" id="PS00090">
    <property type="entry name" value="NITROGENASE_1_2"/>
    <property type="match status" value="1"/>
</dbReference>
<keyword evidence="7 16" id="KW-0479">Metal-binding</keyword>
<evidence type="ECO:0000256" key="6">
    <source>
        <dbReference type="ARBA" id="ARBA00022505"/>
    </source>
</evidence>
<dbReference type="Gene3D" id="3.40.50.1980">
    <property type="entry name" value="Nitrogenase molybdenum iron protein domain"/>
    <property type="match status" value="2"/>
</dbReference>
<dbReference type="EMBL" id="JAHBCL010000006">
    <property type="protein sequence ID" value="MBS7525970.1"/>
    <property type="molecule type" value="Genomic_DNA"/>
</dbReference>